<protein>
    <submittedName>
        <fullName evidence="1">Uncharacterized protein</fullName>
    </submittedName>
</protein>
<gene>
    <name evidence="1" type="ORF">EDM56_02175</name>
</gene>
<dbReference type="EMBL" id="RHHQ01000003">
    <property type="protein sequence ID" value="RNB92523.1"/>
    <property type="molecule type" value="Genomic_DNA"/>
</dbReference>
<comment type="caution">
    <text evidence="1">The sequence shown here is derived from an EMBL/GenBank/DDBJ whole genome shotgun (WGS) entry which is preliminary data.</text>
</comment>
<organism evidence="1 2">
    <name type="scientific">Brevibacillus fluminis</name>
    <dbReference type="NCBI Taxonomy" id="511487"/>
    <lineage>
        <taxon>Bacteria</taxon>
        <taxon>Bacillati</taxon>
        <taxon>Bacillota</taxon>
        <taxon>Bacilli</taxon>
        <taxon>Bacillales</taxon>
        <taxon>Paenibacillaceae</taxon>
        <taxon>Brevibacillus</taxon>
    </lineage>
</organism>
<proteinExistence type="predicted"/>
<dbReference type="OrthoDB" id="2888483at2"/>
<evidence type="ECO:0000313" key="1">
    <source>
        <dbReference type="EMBL" id="RNB92523.1"/>
    </source>
</evidence>
<dbReference type="AlphaFoldDB" id="A0A3M8DWG1"/>
<name>A0A3M8DWG1_9BACL</name>
<dbReference type="RefSeq" id="WP_122916228.1">
    <property type="nucleotide sequence ID" value="NZ_RHHQ01000003.1"/>
</dbReference>
<keyword evidence="2" id="KW-1185">Reference proteome</keyword>
<reference evidence="1 2" key="1">
    <citation type="submission" date="2018-10" db="EMBL/GenBank/DDBJ databases">
        <title>Phylogenomics of Brevibacillus.</title>
        <authorList>
            <person name="Dunlap C."/>
        </authorList>
    </citation>
    <scope>NUCLEOTIDE SEQUENCE [LARGE SCALE GENOMIC DNA]</scope>
    <source>
        <strain evidence="1 2">JCM 15716</strain>
    </source>
</reference>
<dbReference type="Proteomes" id="UP000271031">
    <property type="component" value="Unassembled WGS sequence"/>
</dbReference>
<sequence>MEHPRVLDFGKVSVIFKEICNEIENNGFHIECQMGDNGKIKTWQTVQVYMKEEDHFRIYGQLNHKRLAIGAVQYEGSNDYSVKPPHTVNWRFYRDNLPDKWKERLEQIDNDFRKDKNSGPPINPKATSIAFKFIENDERSKQFILQLSNILASLLQAD</sequence>
<evidence type="ECO:0000313" key="2">
    <source>
        <dbReference type="Proteomes" id="UP000271031"/>
    </source>
</evidence>
<accession>A0A3M8DWG1</accession>